<evidence type="ECO:0000256" key="1">
    <source>
        <dbReference type="SAM" id="Phobius"/>
    </source>
</evidence>
<proteinExistence type="predicted"/>
<keyword evidence="1" id="KW-0812">Transmembrane</keyword>
<feature type="transmembrane region" description="Helical" evidence="1">
    <location>
        <begin position="70"/>
        <end position="96"/>
    </location>
</feature>
<protein>
    <submittedName>
        <fullName evidence="2">Uncharacterized protein</fullName>
    </submittedName>
</protein>
<dbReference type="RefSeq" id="WP_187431827.1">
    <property type="nucleotide sequence ID" value="NZ_CP143423.1"/>
</dbReference>
<evidence type="ECO:0000313" key="3">
    <source>
        <dbReference type="Proteomes" id="UP001318682"/>
    </source>
</evidence>
<keyword evidence="3" id="KW-1185">Reference proteome</keyword>
<keyword evidence="1" id="KW-0472">Membrane</keyword>
<feature type="transmembrane region" description="Helical" evidence="1">
    <location>
        <begin position="29"/>
        <end position="50"/>
    </location>
</feature>
<evidence type="ECO:0000313" key="2">
    <source>
        <dbReference type="EMBL" id="WVX48332.1"/>
    </source>
</evidence>
<name>A0ABZ2BQW3_9RHOB</name>
<dbReference type="EMBL" id="CP143423">
    <property type="protein sequence ID" value="WVX48332.1"/>
    <property type="molecule type" value="Genomic_DNA"/>
</dbReference>
<keyword evidence="1" id="KW-1133">Transmembrane helix</keyword>
<dbReference type="Proteomes" id="UP001318682">
    <property type="component" value="Chromosome"/>
</dbReference>
<gene>
    <name evidence="2" type="ORF">ROLI_014120</name>
</gene>
<reference evidence="3" key="1">
    <citation type="submission" date="2024-01" db="EMBL/GenBank/DDBJ databases">
        <title>Roseobacter fucihabitans sp. nov., isolated from the brown alga Fucus spiralis.</title>
        <authorList>
            <person name="Hahnke S."/>
            <person name="Berger M."/>
            <person name="Schlingloff A."/>
            <person name="Athale I."/>
            <person name="Neumann-Schaal M."/>
            <person name="Adenaya A."/>
            <person name="Poehlein A."/>
            <person name="Daniel R."/>
            <person name="Pertersen J."/>
            <person name="Brinkhoff T."/>
        </authorList>
    </citation>
    <scope>NUCLEOTIDE SEQUENCE [LARGE SCALE GENOMIC DNA]</scope>
    <source>
        <strain evidence="3">B14</strain>
    </source>
</reference>
<organism evidence="2 3">
    <name type="scientific">Roseobacter fucihabitans</name>
    <dbReference type="NCBI Taxonomy" id="1537242"/>
    <lineage>
        <taxon>Bacteria</taxon>
        <taxon>Pseudomonadati</taxon>
        <taxon>Pseudomonadota</taxon>
        <taxon>Alphaproteobacteria</taxon>
        <taxon>Rhodobacterales</taxon>
        <taxon>Roseobacteraceae</taxon>
        <taxon>Roseobacter</taxon>
    </lineage>
</organism>
<sequence length="193" mass="22030">MNKRTSAHTETQNPSDPIFDIRKQVRRRIFEYMLVVPIMGIALIGLGLWLLPDSFVFEMSFSAVENSDAWVFVGLALIGAGVFNILKAVVLSFRAINSSGEWHFRLTYDALLWKIPQHPFGPEVGFEAKLSNIASVEFRTITGYEKTDIREYWVHFRDGTEIQLMAYTGVTLSWLVAEIHKAGVDYKETLINR</sequence>
<accession>A0ABZ2BQW3</accession>